<organism evidence="1 2">
    <name type="scientific">Holotrichia oblita</name>
    <name type="common">Chafer beetle</name>
    <dbReference type="NCBI Taxonomy" id="644536"/>
    <lineage>
        <taxon>Eukaryota</taxon>
        <taxon>Metazoa</taxon>
        <taxon>Ecdysozoa</taxon>
        <taxon>Arthropoda</taxon>
        <taxon>Hexapoda</taxon>
        <taxon>Insecta</taxon>
        <taxon>Pterygota</taxon>
        <taxon>Neoptera</taxon>
        <taxon>Endopterygota</taxon>
        <taxon>Coleoptera</taxon>
        <taxon>Polyphaga</taxon>
        <taxon>Scarabaeiformia</taxon>
        <taxon>Scarabaeidae</taxon>
        <taxon>Melolonthinae</taxon>
        <taxon>Holotrichia</taxon>
    </lineage>
</organism>
<evidence type="ECO:0000313" key="1">
    <source>
        <dbReference type="EMBL" id="KAI4468879.1"/>
    </source>
</evidence>
<comment type="caution">
    <text evidence="1">The sequence shown here is derived from an EMBL/GenBank/DDBJ whole genome shotgun (WGS) entry which is preliminary data.</text>
</comment>
<evidence type="ECO:0000313" key="2">
    <source>
        <dbReference type="Proteomes" id="UP001056778"/>
    </source>
</evidence>
<gene>
    <name evidence="1" type="ORF">MML48_2g00010675</name>
</gene>
<dbReference type="EMBL" id="CM043016">
    <property type="protein sequence ID" value="KAI4468879.1"/>
    <property type="molecule type" value="Genomic_DNA"/>
</dbReference>
<accession>A0ACB9TPY0</accession>
<proteinExistence type="predicted"/>
<sequence>MEAKAILFMVSVLYVTDVVAFLRRKSEGYCPKKLCIFRKEEIHQFLKEMDDKDLLLMKVVLTVGVFGACRREEITNFMRRDVHDEGDFITALVRKRNLLPH</sequence>
<keyword evidence="2" id="KW-1185">Reference proteome</keyword>
<dbReference type="Proteomes" id="UP001056778">
    <property type="component" value="Chromosome 2"/>
</dbReference>
<reference evidence="1" key="1">
    <citation type="submission" date="2022-04" db="EMBL/GenBank/DDBJ databases">
        <title>Chromosome-scale genome assembly of Holotrichia oblita Faldermann.</title>
        <authorList>
            <person name="Rongchong L."/>
        </authorList>
    </citation>
    <scope>NUCLEOTIDE SEQUENCE</scope>
    <source>
        <strain evidence="1">81SQS9</strain>
    </source>
</reference>
<name>A0ACB9TPY0_HOLOL</name>
<protein>
    <submittedName>
        <fullName evidence="1">Arthropod cardioacceleratory peptide 2a</fullName>
    </submittedName>
</protein>